<protein>
    <submittedName>
        <fullName evidence="1">Nucleotide pyrophosphohydrolase</fullName>
    </submittedName>
</protein>
<organism evidence="1 2">
    <name type="scientific">Streptomyces nigrescens</name>
    <dbReference type="NCBI Taxonomy" id="1920"/>
    <lineage>
        <taxon>Bacteria</taxon>
        <taxon>Bacillati</taxon>
        <taxon>Actinomycetota</taxon>
        <taxon>Actinomycetes</taxon>
        <taxon>Kitasatosporales</taxon>
        <taxon>Streptomycetaceae</taxon>
        <taxon>Streptomyces</taxon>
    </lineage>
</organism>
<proteinExistence type="predicted"/>
<gene>
    <name evidence="1" type="ORF">HEK616_51120</name>
</gene>
<reference evidence="1" key="1">
    <citation type="submission" date="2022-06" db="EMBL/GenBank/DDBJ databases">
        <title>Complete genome sequence of Streptomyces nigrescens HEK616.</title>
        <authorList>
            <person name="Asamizu S."/>
            <person name="Onaka H."/>
        </authorList>
    </citation>
    <scope>NUCLEOTIDE SEQUENCE</scope>
    <source>
        <strain evidence="1">HEK616</strain>
    </source>
</reference>
<dbReference type="Gene3D" id="1.10.287.1080">
    <property type="entry name" value="MazG-like"/>
    <property type="match status" value="1"/>
</dbReference>
<dbReference type="InterPro" id="IPR025984">
    <property type="entry name" value="DCTPP"/>
</dbReference>
<dbReference type="Pfam" id="PF12643">
    <property type="entry name" value="MazG-like"/>
    <property type="match status" value="1"/>
</dbReference>
<evidence type="ECO:0000313" key="1">
    <source>
        <dbReference type="EMBL" id="BDM71625.1"/>
    </source>
</evidence>
<dbReference type="PANTHER" id="PTHR46523">
    <property type="entry name" value="DCTP PYROPHOSPHATASE 1"/>
    <property type="match status" value="1"/>
</dbReference>
<dbReference type="RefSeq" id="WP_261955191.1">
    <property type="nucleotide sequence ID" value="NZ_AP026073.1"/>
</dbReference>
<sequence length="119" mass="13301">MSEDLHALQRRLAEFAAARDWQQYHTPKNLAAALSVEAAELVEIFQWLTPEESAKVMSDPRVAGRVEDEVADVLAYLLQFCEALGIDALAALAAKIERNETRFPAVRQAPPDRPREGEE</sequence>
<evidence type="ECO:0000313" key="2">
    <source>
        <dbReference type="Proteomes" id="UP001059597"/>
    </source>
</evidence>
<dbReference type="SUPFAM" id="SSF101386">
    <property type="entry name" value="all-alpha NTP pyrophosphatases"/>
    <property type="match status" value="1"/>
</dbReference>
<dbReference type="Proteomes" id="UP001059597">
    <property type="component" value="Chromosome"/>
</dbReference>
<name>A0ABM7ZZ42_STRNI</name>
<dbReference type="PIRSF" id="PIRSF029826">
    <property type="entry name" value="UCP029826_pph"/>
    <property type="match status" value="1"/>
</dbReference>
<keyword evidence="2" id="KW-1185">Reference proteome</keyword>
<dbReference type="EMBL" id="AP026073">
    <property type="protein sequence ID" value="BDM71625.1"/>
    <property type="molecule type" value="Genomic_DNA"/>
</dbReference>
<accession>A0ABM7ZZ42</accession>
<dbReference type="PANTHER" id="PTHR46523:SF1">
    <property type="entry name" value="DCTP PYROPHOSPHATASE 1"/>
    <property type="match status" value="1"/>
</dbReference>
<dbReference type="InterPro" id="IPR052555">
    <property type="entry name" value="dCTP_Pyrophosphatase"/>
</dbReference>
<dbReference type="CDD" id="cd11537">
    <property type="entry name" value="NTP-PPase_RS21-C6_like"/>
    <property type="match status" value="1"/>
</dbReference>